<dbReference type="Proteomes" id="UP000179368">
    <property type="component" value="Unassembled WGS sequence"/>
</dbReference>
<keyword evidence="1" id="KW-0812">Transmembrane</keyword>
<dbReference type="AlphaFoldDB" id="A0A1F6BST5"/>
<keyword evidence="1" id="KW-0472">Membrane</keyword>
<accession>A0A1F6BST5</accession>
<keyword evidence="1" id="KW-1133">Transmembrane helix</keyword>
<protein>
    <submittedName>
        <fullName evidence="2">Uncharacterized protein</fullName>
    </submittedName>
</protein>
<gene>
    <name evidence="2" type="ORF">A2116_02155</name>
</gene>
<reference evidence="2 3" key="1">
    <citation type="journal article" date="2016" name="Nat. Commun.">
        <title>Thousands of microbial genomes shed light on interconnected biogeochemical processes in an aquifer system.</title>
        <authorList>
            <person name="Anantharaman K."/>
            <person name="Brown C.T."/>
            <person name="Hug L.A."/>
            <person name="Sharon I."/>
            <person name="Castelle C.J."/>
            <person name="Probst A.J."/>
            <person name="Thomas B.C."/>
            <person name="Singh A."/>
            <person name="Wilkins M.J."/>
            <person name="Karaoz U."/>
            <person name="Brodie E.L."/>
            <person name="Williams K.H."/>
            <person name="Hubbard S.S."/>
            <person name="Banfield J.F."/>
        </authorList>
    </citation>
    <scope>NUCLEOTIDE SEQUENCE [LARGE SCALE GENOMIC DNA]</scope>
</reference>
<name>A0A1F6BST5_9BACT</name>
<sequence>MRIVCLVITWIIQNPQWIAFGVVELNIPITLLIPLIAVMFSSPRNVVSATGVGFLLIAGIVLIVSDVLVFEINHIVCGMNS</sequence>
<dbReference type="EMBL" id="MFKG01000031">
    <property type="protein sequence ID" value="OGG40005.1"/>
    <property type="molecule type" value="Genomic_DNA"/>
</dbReference>
<proteinExistence type="predicted"/>
<feature type="transmembrane region" description="Helical" evidence="1">
    <location>
        <begin position="17"/>
        <end position="40"/>
    </location>
</feature>
<feature type="transmembrane region" description="Helical" evidence="1">
    <location>
        <begin position="52"/>
        <end position="76"/>
    </location>
</feature>
<organism evidence="2 3">
    <name type="scientific">Candidatus Jorgensenbacteria bacterium GWA1_49_17</name>
    <dbReference type="NCBI Taxonomy" id="1798467"/>
    <lineage>
        <taxon>Bacteria</taxon>
        <taxon>Candidatus Joergenseniibacteriota</taxon>
    </lineage>
</organism>
<evidence type="ECO:0000313" key="2">
    <source>
        <dbReference type="EMBL" id="OGG40005.1"/>
    </source>
</evidence>
<comment type="caution">
    <text evidence="2">The sequence shown here is derived from an EMBL/GenBank/DDBJ whole genome shotgun (WGS) entry which is preliminary data.</text>
</comment>
<evidence type="ECO:0000313" key="3">
    <source>
        <dbReference type="Proteomes" id="UP000179368"/>
    </source>
</evidence>
<evidence type="ECO:0000256" key="1">
    <source>
        <dbReference type="SAM" id="Phobius"/>
    </source>
</evidence>